<dbReference type="Pfam" id="PF12353">
    <property type="entry name" value="eIF3g"/>
    <property type="match status" value="1"/>
</dbReference>
<accession>A0AAD5P1H6</accession>
<comment type="caution">
    <text evidence="2">The sequence shown here is derived from an EMBL/GenBank/DDBJ whole genome shotgun (WGS) entry which is preliminary data.</text>
</comment>
<organism evidence="2 3">
    <name type="scientific">Acer negundo</name>
    <name type="common">Box elder</name>
    <dbReference type="NCBI Taxonomy" id="4023"/>
    <lineage>
        <taxon>Eukaryota</taxon>
        <taxon>Viridiplantae</taxon>
        <taxon>Streptophyta</taxon>
        <taxon>Embryophyta</taxon>
        <taxon>Tracheophyta</taxon>
        <taxon>Spermatophyta</taxon>
        <taxon>Magnoliopsida</taxon>
        <taxon>eudicotyledons</taxon>
        <taxon>Gunneridae</taxon>
        <taxon>Pentapetalae</taxon>
        <taxon>rosids</taxon>
        <taxon>malvids</taxon>
        <taxon>Sapindales</taxon>
        <taxon>Sapindaceae</taxon>
        <taxon>Hippocastanoideae</taxon>
        <taxon>Acereae</taxon>
        <taxon>Acer</taxon>
    </lineage>
</organism>
<keyword evidence="3" id="KW-1185">Reference proteome</keyword>
<proteinExistence type="predicted"/>
<name>A0AAD5P1H6_ACENE</name>
<dbReference type="AlphaFoldDB" id="A0AAD5P1H6"/>
<evidence type="ECO:0000259" key="1">
    <source>
        <dbReference type="Pfam" id="PF12353"/>
    </source>
</evidence>
<reference evidence="2" key="1">
    <citation type="journal article" date="2022" name="Plant J.">
        <title>Strategies of tolerance reflected in two North American maple genomes.</title>
        <authorList>
            <person name="McEvoy S.L."/>
            <person name="Sezen U.U."/>
            <person name="Trouern-Trend A."/>
            <person name="McMahon S.M."/>
            <person name="Schaberg P.G."/>
            <person name="Yang J."/>
            <person name="Wegrzyn J.L."/>
            <person name="Swenson N.G."/>
        </authorList>
    </citation>
    <scope>NUCLEOTIDE SEQUENCE</scope>
    <source>
        <strain evidence="2">91603</strain>
    </source>
</reference>
<protein>
    <recommendedName>
        <fullName evidence="1">Eukaryotic translation initiation factor 3 subunit G N-terminal domain-containing protein</fullName>
    </recommendedName>
</protein>
<evidence type="ECO:0000313" key="2">
    <source>
        <dbReference type="EMBL" id="KAI9194832.1"/>
    </source>
</evidence>
<evidence type="ECO:0000313" key="3">
    <source>
        <dbReference type="Proteomes" id="UP001064489"/>
    </source>
</evidence>
<sequence>MGVVYDWQVQAVEAVRSKGIDATILNPLLVLTEYRWDALFPPLHTAERYECDGAVRQLSSYWRLEGSFGEEDAMDCRHKMEPVARWENFGFETPHLQTLAIKVLSQVSSVAMCQEIWRDNVVPSREAINRSIEPSRRSDAASWKRVIEYKFDDDNGCNKVKITTTTSIRKLANAHLSKRALERRNWAKFADEVREDVGSRLIMVSIDEILIDRCHGPCWPLHSSAPNAT</sequence>
<dbReference type="EMBL" id="JAJSOW010000003">
    <property type="protein sequence ID" value="KAI9194832.1"/>
    <property type="molecule type" value="Genomic_DNA"/>
</dbReference>
<reference evidence="2" key="2">
    <citation type="submission" date="2023-02" db="EMBL/GenBank/DDBJ databases">
        <authorList>
            <person name="Swenson N.G."/>
            <person name="Wegrzyn J.L."/>
            <person name="Mcevoy S.L."/>
        </authorList>
    </citation>
    <scope>NUCLEOTIDE SEQUENCE</scope>
    <source>
        <strain evidence="2">91603</strain>
        <tissue evidence="2">Leaf</tissue>
    </source>
</reference>
<feature type="domain" description="Eukaryotic translation initiation factor 3 subunit G N-terminal" evidence="1">
    <location>
        <begin position="139"/>
        <end position="211"/>
    </location>
</feature>
<dbReference type="InterPro" id="IPR024675">
    <property type="entry name" value="eIF3g_N"/>
</dbReference>
<dbReference type="Proteomes" id="UP001064489">
    <property type="component" value="Chromosome 1"/>
</dbReference>
<gene>
    <name evidence="2" type="ORF">LWI28_009513</name>
</gene>